<organism evidence="2 3">
    <name type="scientific">Austropuccinia psidii MF-1</name>
    <dbReference type="NCBI Taxonomy" id="1389203"/>
    <lineage>
        <taxon>Eukaryota</taxon>
        <taxon>Fungi</taxon>
        <taxon>Dikarya</taxon>
        <taxon>Basidiomycota</taxon>
        <taxon>Pucciniomycotina</taxon>
        <taxon>Pucciniomycetes</taxon>
        <taxon>Pucciniales</taxon>
        <taxon>Sphaerophragmiaceae</taxon>
        <taxon>Austropuccinia</taxon>
    </lineage>
</organism>
<keyword evidence="3" id="KW-1185">Reference proteome</keyword>
<evidence type="ECO:0000313" key="2">
    <source>
        <dbReference type="EMBL" id="MBW0572885.1"/>
    </source>
</evidence>
<dbReference type="EMBL" id="AVOT02090926">
    <property type="protein sequence ID" value="MBW0572885.1"/>
    <property type="molecule type" value="Genomic_DNA"/>
</dbReference>
<gene>
    <name evidence="2" type="ORF">O181_112600</name>
</gene>
<name>A0A9Q3PTP6_9BASI</name>
<evidence type="ECO:0000256" key="1">
    <source>
        <dbReference type="SAM" id="MobiDB-lite"/>
    </source>
</evidence>
<dbReference type="AlphaFoldDB" id="A0A9Q3PTP6"/>
<sequence>MEAHLNLLSDTPQTLNSALKNPASEMRREDIQKELRSMEEPKVWDPVELNPAYKLTGRTWVFKPKKDDYGGIL</sequence>
<reference evidence="2" key="1">
    <citation type="submission" date="2021-03" db="EMBL/GenBank/DDBJ databases">
        <title>Draft genome sequence of rust myrtle Austropuccinia psidii MF-1, a brazilian biotype.</title>
        <authorList>
            <person name="Quecine M.C."/>
            <person name="Pachon D.M.R."/>
            <person name="Bonatelli M.L."/>
            <person name="Correr F.H."/>
            <person name="Franceschini L.M."/>
            <person name="Leite T.F."/>
            <person name="Margarido G.R.A."/>
            <person name="Almeida C.A."/>
            <person name="Ferrarezi J.A."/>
            <person name="Labate C.A."/>
        </authorList>
    </citation>
    <scope>NUCLEOTIDE SEQUENCE</scope>
    <source>
        <strain evidence="2">MF-1</strain>
    </source>
</reference>
<protein>
    <submittedName>
        <fullName evidence="2">Uncharacterized protein</fullName>
    </submittedName>
</protein>
<accession>A0A9Q3PTP6</accession>
<comment type="caution">
    <text evidence="2">The sequence shown here is derived from an EMBL/GenBank/DDBJ whole genome shotgun (WGS) entry which is preliminary data.</text>
</comment>
<dbReference type="Proteomes" id="UP000765509">
    <property type="component" value="Unassembled WGS sequence"/>
</dbReference>
<dbReference type="OrthoDB" id="411615at2759"/>
<proteinExistence type="predicted"/>
<feature type="compositionally biased region" description="Polar residues" evidence="1">
    <location>
        <begin position="8"/>
        <end position="19"/>
    </location>
</feature>
<evidence type="ECO:0000313" key="3">
    <source>
        <dbReference type="Proteomes" id="UP000765509"/>
    </source>
</evidence>
<feature type="region of interest" description="Disordered" evidence="1">
    <location>
        <begin position="1"/>
        <end position="27"/>
    </location>
</feature>